<comment type="similarity">
    <text evidence="9">Belongs to the DHPS family.</text>
</comment>
<dbReference type="PANTHER" id="PTHR20941:SF1">
    <property type="entry name" value="FOLIC ACID SYNTHESIS PROTEIN FOL1"/>
    <property type="match status" value="1"/>
</dbReference>
<sequence length="299" mass="32051">MPTVAFPSLPIPEPLQCGRFKLTFERPLIMGILNVTPDSFSDGGQYAMRGDALRQAERMMLEGADIVDIGGESTRPGAPPVPLDEELERVIPLIEQLRGANVPLSVDTYKPEVMRRALAAGADLINDVWGFRMPGAVDAVRESDCGLCVMHMLGEPQTMQRGEPAYNDVVSEVRQFLEERVTALRQAGIARGRISVDPGFGFGKAVVEHNYALLARLPDTAPRAEPPYPILAGMSRKSMIGAVIGRPAPQRVAGSVAAAVCAAERGAAILRVHDVAQTVDALKVWAALRDAAKHASALG</sequence>
<comment type="pathway">
    <text evidence="3 9">Cofactor biosynthesis; tetrahydrofolate biosynthesis; 7,8-dihydrofolate from 2-amino-4-hydroxy-6-hydroxymethyl-7,8-dihydropteridine diphosphate and 4-aminobenzoate: step 1/2.</text>
</comment>
<evidence type="ECO:0000313" key="11">
    <source>
        <dbReference type="EMBL" id="PMS33083.1"/>
    </source>
</evidence>
<evidence type="ECO:0000256" key="7">
    <source>
        <dbReference type="ARBA" id="ARBA00022842"/>
    </source>
</evidence>
<dbReference type="Gene3D" id="3.20.20.20">
    <property type="entry name" value="Dihydropteroate synthase-like"/>
    <property type="match status" value="1"/>
</dbReference>
<dbReference type="EC" id="2.5.1.15" evidence="4 9"/>
<comment type="caution">
    <text evidence="11">The sequence shown here is derived from an EMBL/GenBank/DDBJ whole genome shotgun (WGS) entry which is preliminary data.</text>
</comment>
<dbReference type="Pfam" id="PF00809">
    <property type="entry name" value="Pterin_bind"/>
    <property type="match status" value="1"/>
</dbReference>
<accession>A0ABX4VA90</accession>
<evidence type="ECO:0000256" key="9">
    <source>
        <dbReference type="RuleBase" id="RU361205"/>
    </source>
</evidence>
<keyword evidence="8 9" id="KW-0289">Folate biosynthesis</keyword>
<dbReference type="NCBIfam" id="TIGR01496">
    <property type="entry name" value="DHPS"/>
    <property type="match status" value="1"/>
</dbReference>
<dbReference type="InterPro" id="IPR006390">
    <property type="entry name" value="DHP_synth_dom"/>
</dbReference>
<name>A0ABX4VA90_9BURK</name>
<dbReference type="PROSITE" id="PS00793">
    <property type="entry name" value="DHPS_2"/>
    <property type="match status" value="1"/>
</dbReference>
<proteinExistence type="inferred from homology"/>
<keyword evidence="12" id="KW-1185">Reference proteome</keyword>
<evidence type="ECO:0000313" key="12">
    <source>
        <dbReference type="Proteomes" id="UP000235659"/>
    </source>
</evidence>
<evidence type="ECO:0000256" key="1">
    <source>
        <dbReference type="ARBA" id="ARBA00000012"/>
    </source>
</evidence>
<comment type="catalytic activity">
    <reaction evidence="1">
        <text>(7,8-dihydropterin-6-yl)methyl diphosphate + 4-aminobenzoate = 7,8-dihydropteroate + diphosphate</text>
        <dbReference type="Rhea" id="RHEA:19949"/>
        <dbReference type="ChEBI" id="CHEBI:17836"/>
        <dbReference type="ChEBI" id="CHEBI:17839"/>
        <dbReference type="ChEBI" id="CHEBI:33019"/>
        <dbReference type="ChEBI" id="CHEBI:72950"/>
        <dbReference type="EC" id="2.5.1.15"/>
    </reaction>
</comment>
<dbReference type="CDD" id="cd00739">
    <property type="entry name" value="DHPS"/>
    <property type="match status" value="1"/>
</dbReference>
<dbReference type="InterPro" id="IPR011005">
    <property type="entry name" value="Dihydropteroate_synth-like_sf"/>
</dbReference>
<dbReference type="PROSITE" id="PS00792">
    <property type="entry name" value="DHPS_1"/>
    <property type="match status" value="1"/>
</dbReference>
<dbReference type="SUPFAM" id="SSF51717">
    <property type="entry name" value="Dihydropteroate synthetase-like"/>
    <property type="match status" value="1"/>
</dbReference>
<evidence type="ECO:0000256" key="6">
    <source>
        <dbReference type="ARBA" id="ARBA00022723"/>
    </source>
</evidence>
<organism evidence="11 12">
    <name type="scientific">Paraburkholderia rhynchosiae</name>
    <dbReference type="NCBI Taxonomy" id="487049"/>
    <lineage>
        <taxon>Bacteria</taxon>
        <taxon>Pseudomonadati</taxon>
        <taxon>Pseudomonadota</taxon>
        <taxon>Betaproteobacteria</taxon>
        <taxon>Burkholderiales</taxon>
        <taxon>Burkholderiaceae</taxon>
        <taxon>Paraburkholderia</taxon>
    </lineage>
</organism>
<evidence type="ECO:0000259" key="10">
    <source>
        <dbReference type="PROSITE" id="PS50972"/>
    </source>
</evidence>
<evidence type="ECO:0000256" key="8">
    <source>
        <dbReference type="ARBA" id="ARBA00022909"/>
    </source>
</evidence>
<protein>
    <recommendedName>
        <fullName evidence="4 9">Dihydropteroate synthase</fullName>
        <shortName evidence="9">DHPS</shortName>
        <ecNumber evidence="4 9">2.5.1.15</ecNumber>
    </recommendedName>
    <alternativeName>
        <fullName evidence="9">Dihydropteroate pyrophosphorylase</fullName>
    </alternativeName>
</protein>
<keyword evidence="7 9" id="KW-0460">Magnesium</keyword>
<evidence type="ECO:0000256" key="4">
    <source>
        <dbReference type="ARBA" id="ARBA00012458"/>
    </source>
</evidence>
<dbReference type="InterPro" id="IPR000489">
    <property type="entry name" value="Pterin-binding_dom"/>
</dbReference>
<dbReference type="PANTHER" id="PTHR20941">
    <property type="entry name" value="FOLATE SYNTHESIS PROTEINS"/>
    <property type="match status" value="1"/>
</dbReference>
<evidence type="ECO:0000256" key="5">
    <source>
        <dbReference type="ARBA" id="ARBA00022679"/>
    </source>
</evidence>
<keyword evidence="6 9" id="KW-0479">Metal-binding</keyword>
<gene>
    <name evidence="11" type="primary">folP</name>
    <name evidence="11" type="ORF">C0Z16_06080</name>
</gene>
<comment type="cofactor">
    <cofactor evidence="2 9">
        <name>Mg(2+)</name>
        <dbReference type="ChEBI" id="CHEBI:18420"/>
    </cofactor>
</comment>
<evidence type="ECO:0000256" key="3">
    <source>
        <dbReference type="ARBA" id="ARBA00004763"/>
    </source>
</evidence>
<dbReference type="Proteomes" id="UP000235659">
    <property type="component" value="Unassembled WGS sequence"/>
</dbReference>
<dbReference type="PROSITE" id="PS50972">
    <property type="entry name" value="PTERIN_BINDING"/>
    <property type="match status" value="1"/>
</dbReference>
<feature type="domain" description="Pterin-binding" evidence="10">
    <location>
        <begin position="27"/>
        <end position="283"/>
    </location>
</feature>
<dbReference type="InterPro" id="IPR045031">
    <property type="entry name" value="DHP_synth-like"/>
</dbReference>
<evidence type="ECO:0000256" key="2">
    <source>
        <dbReference type="ARBA" id="ARBA00001946"/>
    </source>
</evidence>
<comment type="function">
    <text evidence="9">Catalyzes the condensation of para-aminobenzoate (pABA) with 6-hydroxymethyl-7,8-dihydropterin diphosphate (DHPt-PP) to form 7,8-dihydropteroate (H2Pte), the immediate precursor of folate derivatives.</text>
</comment>
<keyword evidence="5 9" id="KW-0808">Transferase</keyword>
<dbReference type="EMBL" id="PNXY01000003">
    <property type="protein sequence ID" value="PMS33083.1"/>
    <property type="molecule type" value="Genomic_DNA"/>
</dbReference>
<reference evidence="11 12" key="1">
    <citation type="submission" date="2018-01" db="EMBL/GenBank/DDBJ databases">
        <title>Whole genome analyses suggest that Burkholderia sensu lato contains two further novel genera in the rhizoxinica-symbiotica group Mycetohabitans gen. nov., and Trinickia gen. nov.: implications for the evolution of diazotrophy and nodulation in the Burkholderiaceae.</title>
        <authorList>
            <person name="Estrada-de los Santos P."/>
            <person name="Palmer M."/>
            <person name="Chavez-Ramirez B."/>
            <person name="Beukes C."/>
            <person name="Steenkamp E.T."/>
            <person name="Hirsch A.M."/>
            <person name="Manyaka P."/>
            <person name="Maluk M."/>
            <person name="Lafos M."/>
            <person name="Crook M."/>
            <person name="Gross E."/>
            <person name="Simon M.F."/>
            <person name="Bueno dos Reis Junior F."/>
            <person name="Poole P.S."/>
            <person name="Venter S.N."/>
            <person name="James E.K."/>
        </authorList>
    </citation>
    <scope>NUCLEOTIDE SEQUENCE [LARGE SCALE GENOMIC DNA]</scope>
    <source>
        <strain evidence="11 12">WSM 3937</strain>
    </source>
</reference>